<dbReference type="RefSeq" id="WP_210229384.1">
    <property type="nucleotide sequence ID" value="NZ_CP076022.1"/>
</dbReference>
<dbReference type="EMBL" id="CP076022">
    <property type="protein sequence ID" value="QWC08981.1"/>
    <property type="molecule type" value="Genomic_DNA"/>
</dbReference>
<keyword evidence="2" id="KW-1185">Reference proteome</keyword>
<dbReference type="PANTHER" id="PTHR36439">
    <property type="entry name" value="BLL4334 PROTEIN"/>
    <property type="match status" value="1"/>
</dbReference>
<reference evidence="1 2" key="1">
    <citation type="submission" date="2021-05" db="EMBL/GenBank/DDBJ databases">
        <title>Novel species in genus Arthrobacter.</title>
        <authorList>
            <person name="Zhang G."/>
        </authorList>
    </citation>
    <scope>NUCLEOTIDE SEQUENCE [LARGE SCALE GENOMIC DNA]</scope>
    <source>
        <strain evidence="2">zg-ZUI227</strain>
    </source>
</reference>
<dbReference type="InterPro" id="IPR012545">
    <property type="entry name" value="DUF1697"/>
</dbReference>
<dbReference type="KEGG" id="ajg:KKR91_10605"/>
<gene>
    <name evidence="1" type="ORF">KKR91_10605</name>
</gene>
<evidence type="ECO:0000313" key="2">
    <source>
        <dbReference type="Proteomes" id="UP000676885"/>
    </source>
</evidence>
<dbReference type="AlphaFoldDB" id="A0A975M3W0"/>
<dbReference type="Gene3D" id="3.30.70.1280">
    <property type="entry name" value="SP0830-like domains"/>
    <property type="match status" value="1"/>
</dbReference>
<evidence type="ECO:0000313" key="1">
    <source>
        <dbReference type="EMBL" id="QWC08981.1"/>
    </source>
</evidence>
<accession>A0A975M3W0</accession>
<proteinExistence type="predicted"/>
<protein>
    <submittedName>
        <fullName evidence="1">DUF1697 domain-containing protein</fullName>
    </submittedName>
</protein>
<dbReference type="Proteomes" id="UP000676885">
    <property type="component" value="Chromosome"/>
</dbReference>
<name>A0A975M3W0_9MICC</name>
<dbReference type="PANTHER" id="PTHR36439:SF1">
    <property type="entry name" value="DUF1697 DOMAIN-CONTAINING PROTEIN"/>
    <property type="match status" value="1"/>
</dbReference>
<dbReference type="Pfam" id="PF08002">
    <property type="entry name" value="DUF1697"/>
    <property type="match status" value="1"/>
</dbReference>
<dbReference type="Gene3D" id="3.30.70.1260">
    <property type="entry name" value="bacterial protein sp0830 like"/>
    <property type="match status" value="1"/>
</dbReference>
<dbReference type="SUPFAM" id="SSF160379">
    <property type="entry name" value="SP0830-like"/>
    <property type="match status" value="1"/>
</dbReference>
<organism evidence="1 2">
    <name type="scientific">Arthrobacter jiangjiafuii</name>
    <dbReference type="NCBI Taxonomy" id="2817475"/>
    <lineage>
        <taxon>Bacteria</taxon>
        <taxon>Bacillati</taxon>
        <taxon>Actinomycetota</taxon>
        <taxon>Actinomycetes</taxon>
        <taxon>Micrococcales</taxon>
        <taxon>Micrococcaceae</taxon>
        <taxon>Arthrobacter</taxon>
    </lineage>
</organism>
<dbReference type="PIRSF" id="PIRSF008502">
    <property type="entry name" value="UCP008502"/>
    <property type="match status" value="1"/>
</dbReference>
<sequence>METSHYLALLRGINVGGRNKVPMKTLKGHLEDLGYEQVVTYIASGNVLLESADSAEQVGRDIEAALTGRFDLDDELIRVLVLSRGQLQDVVDKKPENFGEQPGKYHSDAIFLMGIDAEEAMSAFNPREGVDRVWPGDGVVYSQRLSAERTKSRLSAIAASPLYKSMTIRSWNTTQKLWTLFQD</sequence>